<proteinExistence type="predicted"/>
<gene>
    <name evidence="2" type="ORF">NEOLEDRAFT_1129091</name>
</gene>
<evidence type="ECO:0000313" key="3">
    <source>
        <dbReference type="Proteomes" id="UP000076761"/>
    </source>
</evidence>
<organism evidence="2 3">
    <name type="scientific">Neolentinus lepideus HHB14362 ss-1</name>
    <dbReference type="NCBI Taxonomy" id="1314782"/>
    <lineage>
        <taxon>Eukaryota</taxon>
        <taxon>Fungi</taxon>
        <taxon>Dikarya</taxon>
        <taxon>Basidiomycota</taxon>
        <taxon>Agaricomycotina</taxon>
        <taxon>Agaricomycetes</taxon>
        <taxon>Gloeophyllales</taxon>
        <taxon>Gloeophyllaceae</taxon>
        <taxon>Neolentinus</taxon>
    </lineage>
</organism>
<feature type="compositionally biased region" description="Low complexity" evidence="1">
    <location>
        <begin position="130"/>
        <end position="155"/>
    </location>
</feature>
<keyword evidence="3" id="KW-1185">Reference proteome</keyword>
<reference evidence="2 3" key="1">
    <citation type="journal article" date="2016" name="Mol. Biol. Evol.">
        <title>Comparative Genomics of Early-Diverging Mushroom-Forming Fungi Provides Insights into the Origins of Lignocellulose Decay Capabilities.</title>
        <authorList>
            <person name="Nagy L.G."/>
            <person name="Riley R."/>
            <person name="Tritt A."/>
            <person name="Adam C."/>
            <person name="Daum C."/>
            <person name="Floudas D."/>
            <person name="Sun H."/>
            <person name="Yadav J.S."/>
            <person name="Pangilinan J."/>
            <person name="Larsson K.H."/>
            <person name="Matsuura K."/>
            <person name="Barry K."/>
            <person name="Labutti K."/>
            <person name="Kuo R."/>
            <person name="Ohm R.A."/>
            <person name="Bhattacharya S.S."/>
            <person name="Shirouzu T."/>
            <person name="Yoshinaga Y."/>
            <person name="Martin F.M."/>
            <person name="Grigoriev I.V."/>
            <person name="Hibbett D.S."/>
        </authorList>
    </citation>
    <scope>NUCLEOTIDE SEQUENCE [LARGE SCALE GENOMIC DNA]</scope>
    <source>
        <strain evidence="2 3">HHB14362 ss-1</strain>
    </source>
</reference>
<protein>
    <submittedName>
        <fullName evidence="2">Uncharacterized protein</fullName>
    </submittedName>
</protein>
<accession>A0A165UXD0</accession>
<evidence type="ECO:0000256" key="1">
    <source>
        <dbReference type="SAM" id="MobiDB-lite"/>
    </source>
</evidence>
<evidence type="ECO:0000313" key="2">
    <source>
        <dbReference type="EMBL" id="KZT28840.1"/>
    </source>
</evidence>
<sequence length="170" mass="18858">MRATTVSFPPSSSYYSQSKPLLPPIVWLYDLATVTLYFSSSGKEAEMATVSIGRHPRLPSRKAWTKNPAHMQISNPDMFDISAANRHRIQSITVIIHRHHPTPHHSTLPASFALRPSSPVRTPTPPPTSAPQNEPSTTHQSPYVVSSTVSRTSESMRLQGKGPSTRRIRI</sequence>
<dbReference type="Proteomes" id="UP000076761">
    <property type="component" value="Unassembled WGS sequence"/>
</dbReference>
<name>A0A165UXD0_9AGAM</name>
<dbReference type="EMBL" id="KV425556">
    <property type="protein sequence ID" value="KZT28840.1"/>
    <property type="molecule type" value="Genomic_DNA"/>
</dbReference>
<feature type="region of interest" description="Disordered" evidence="1">
    <location>
        <begin position="100"/>
        <end position="170"/>
    </location>
</feature>
<dbReference type="InParanoid" id="A0A165UXD0"/>
<dbReference type="AlphaFoldDB" id="A0A165UXD0"/>